<dbReference type="Proteomes" id="UP000799776">
    <property type="component" value="Unassembled WGS sequence"/>
</dbReference>
<sequence length="424" mass="44127">MTACGLNFAFGVYQDLYSNPSPSAGGPFSSLPQTQFPSPALIDLIGTLQVSLMTLLAPLASHLTRTHGPRTVSAVGGVIFLLANILASCSVQLWHFLLSQGLLLGVATCLAYIPAVTVAPGHFDQRRALAMGVVLAGTGVGGIIWAPTLRALNDALGFRNTLRITGCVGGALIIAASWSLRWDNASLQRNRQLAMAEGSRGRGRRIGIPLVNWRIARSKLFVAQAMGAILQASAYYAPIYLFSAYARTLGYSTTTGANFIAISNAASVVGKIALGHLADKLGRINTLLAGTLISSVAALGLWLPSTDAGAGKTGKALFVAFTVVYGVFAGSYVSLFPPSLVELFGVQNFASVNGFLYMLRGMGTLVGTPLAGYLIRGKMSGSVVSYAAGDYRGSSLMVGSLLAAATVAVACVRVAAGSAWQWKA</sequence>
<comment type="caution">
    <text evidence="5">The sequence shown here is derived from an EMBL/GenBank/DDBJ whole genome shotgun (WGS) entry which is preliminary data.</text>
</comment>
<feature type="domain" description="Major facilitator superfamily (MFS) profile" evidence="4">
    <location>
        <begin position="220"/>
        <end position="424"/>
    </location>
</feature>
<dbReference type="InterPro" id="IPR050327">
    <property type="entry name" value="Proton-linked_MCT"/>
</dbReference>
<dbReference type="InterPro" id="IPR020846">
    <property type="entry name" value="MFS_dom"/>
</dbReference>
<feature type="transmembrane region" description="Helical" evidence="3">
    <location>
        <begin position="316"/>
        <end position="335"/>
    </location>
</feature>
<dbReference type="PROSITE" id="PS50850">
    <property type="entry name" value="MFS"/>
    <property type="match status" value="1"/>
</dbReference>
<feature type="transmembrane region" description="Helical" evidence="3">
    <location>
        <begin position="128"/>
        <end position="149"/>
    </location>
</feature>
<evidence type="ECO:0000256" key="1">
    <source>
        <dbReference type="ARBA" id="ARBA00004141"/>
    </source>
</evidence>
<feature type="transmembrane region" description="Helical" evidence="3">
    <location>
        <begin position="40"/>
        <end position="60"/>
    </location>
</feature>
<feature type="transmembrane region" description="Helical" evidence="3">
    <location>
        <begin position="161"/>
        <end position="180"/>
    </location>
</feature>
<dbReference type="EMBL" id="ML978788">
    <property type="protein sequence ID" value="KAF2083429.1"/>
    <property type="molecule type" value="Genomic_DNA"/>
</dbReference>
<proteinExistence type="inferred from homology"/>
<evidence type="ECO:0000256" key="3">
    <source>
        <dbReference type="SAM" id="Phobius"/>
    </source>
</evidence>
<feature type="transmembrane region" description="Helical" evidence="3">
    <location>
        <begin position="101"/>
        <end position="121"/>
    </location>
</feature>
<feature type="transmembrane region" description="Helical" evidence="3">
    <location>
        <begin position="220"/>
        <end position="242"/>
    </location>
</feature>
<dbReference type="InterPro" id="IPR011701">
    <property type="entry name" value="MFS"/>
</dbReference>
<dbReference type="AlphaFoldDB" id="A0A9P4LTV7"/>
<dbReference type="InterPro" id="IPR036259">
    <property type="entry name" value="MFS_trans_sf"/>
</dbReference>
<evidence type="ECO:0000313" key="5">
    <source>
        <dbReference type="EMBL" id="KAF2083429.1"/>
    </source>
</evidence>
<dbReference type="Gene3D" id="1.20.1250.20">
    <property type="entry name" value="MFS general substrate transporter like domains"/>
    <property type="match status" value="1"/>
</dbReference>
<keyword evidence="3" id="KW-0812">Transmembrane</keyword>
<accession>A0A9P4LTV7</accession>
<dbReference type="Pfam" id="PF07690">
    <property type="entry name" value="MFS_1"/>
    <property type="match status" value="1"/>
</dbReference>
<gene>
    <name evidence="5" type="ORF">K490DRAFT_76567</name>
</gene>
<comment type="similarity">
    <text evidence="2">Belongs to the major facilitator superfamily. Monocarboxylate porter (TC 2.A.1.13) family.</text>
</comment>
<organism evidence="5 6">
    <name type="scientific">Saccharata proteae CBS 121410</name>
    <dbReference type="NCBI Taxonomy" id="1314787"/>
    <lineage>
        <taxon>Eukaryota</taxon>
        <taxon>Fungi</taxon>
        <taxon>Dikarya</taxon>
        <taxon>Ascomycota</taxon>
        <taxon>Pezizomycotina</taxon>
        <taxon>Dothideomycetes</taxon>
        <taxon>Dothideomycetes incertae sedis</taxon>
        <taxon>Botryosphaeriales</taxon>
        <taxon>Saccharataceae</taxon>
        <taxon>Saccharata</taxon>
    </lineage>
</organism>
<evidence type="ECO:0000256" key="2">
    <source>
        <dbReference type="ARBA" id="ARBA00006727"/>
    </source>
</evidence>
<feature type="transmembrane region" description="Helical" evidence="3">
    <location>
        <begin position="72"/>
        <end position="95"/>
    </location>
</feature>
<dbReference type="GO" id="GO:0022857">
    <property type="term" value="F:transmembrane transporter activity"/>
    <property type="evidence" value="ECO:0007669"/>
    <property type="project" value="InterPro"/>
</dbReference>
<dbReference type="SUPFAM" id="SSF103473">
    <property type="entry name" value="MFS general substrate transporter"/>
    <property type="match status" value="1"/>
</dbReference>
<keyword evidence="3" id="KW-1133">Transmembrane helix</keyword>
<dbReference type="PANTHER" id="PTHR11360">
    <property type="entry name" value="MONOCARBOXYLATE TRANSPORTER"/>
    <property type="match status" value="1"/>
</dbReference>
<reference evidence="5" key="1">
    <citation type="journal article" date="2020" name="Stud. Mycol.">
        <title>101 Dothideomycetes genomes: a test case for predicting lifestyles and emergence of pathogens.</title>
        <authorList>
            <person name="Haridas S."/>
            <person name="Albert R."/>
            <person name="Binder M."/>
            <person name="Bloem J."/>
            <person name="Labutti K."/>
            <person name="Salamov A."/>
            <person name="Andreopoulos B."/>
            <person name="Baker S."/>
            <person name="Barry K."/>
            <person name="Bills G."/>
            <person name="Bluhm B."/>
            <person name="Cannon C."/>
            <person name="Castanera R."/>
            <person name="Culley D."/>
            <person name="Daum C."/>
            <person name="Ezra D."/>
            <person name="Gonzalez J."/>
            <person name="Henrissat B."/>
            <person name="Kuo A."/>
            <person name="Liang C."/>
            <person name="Lipzen A."/>
            <person name="Lutzoni F."/>
            <person name="Magnuson J."/>
            <person name="Mondo S."/>
            <person name="Nolan M."/>
            <person name="Ohm R."/>
            <person name="Pangilinan J."/>
            <person name="Park H.-J."/>
            <person name="Ramirez L."/>
            <person name="Alfaro M."/>
            <person name="Sun H."/>
            <person name="Tritt A."/>
            <person name="Yoshinaga Y."/>
            <person name="Zwiers L.-H."/>
            <person name="Turgeon B."/>
            <person name="Goodwin S."/>
            <person name="Spatafora J."/>
            <person name="Crous P."/>
            <person name="Grigoriev I."/>
        </authorList>
    </citation>
    <scope>NUCLEOTIDE SEQUENCE</scope>
    <source>
        <strain evidence="5">CBS 121410</strain>
    </source>
</reference>
<name>A0A9P4LTV7_9PEZI</name>
<keyword evidence="6" id="KW-1185">Reference proteome</keyword>
<dbReference type="GO" id="GO:0016020">
    <property type="term" value="C:membrane"/>
    <property type="evidence" value="ECO:0007669"/>
    <property type="project" value="UniProtKB-SubCell"/>
</dbReference>
<evidence type="ECO:0000313" key="6">
    <source>
        <dbReference type="Proteomes" id="UP000799776"/>
    </source>
</evidence>
<evidence type="ECO:0000259" key="4">
    <source>
        <dbReference type="PROSITE" id="PS50850"/>
    </source>
</evidence>
<feature type="transmembrane region" description="Helical" evidence="3">
    <location>
        <begin position="396"/>
        <end position="416"/>
    </location>
</feature>
<comment type="subcellular location">
    <subcellularLocation>
        <location evidence="1">Membrane</location>
        <topology evidence="1">Multi-pass membrane protein</topology>
    </subcellularLocation>
</comment>
<protein>
    <submittedName>
        <fullName evidence="5">MFS general substrate transporter</fullName>
    </submittedName>
</protein>
<keyword evidence="3" id="KW-0472">Membrane</keyword>
<dbReference type="PANTHER" id="PTHR11360:SF284">
    <property type="entry name" value="EG:103B4.3 PROTEIN-RELATED"/>
    <property type="match status" value="1"/>
</dbReference>
<feature type="transmembrane region" description="Helical" evidence="3">
    <location>
        <begin position="284"/>
        <end position="304"/>
    </location>
</feature>
<feature type="transmembrane region" description="Helical" evidence="3">
    <location>
        <begin position="355"/>
        <end position="375"/>
    </location>
</feature>
<dbReference type="OrthoDB" id="6499973at2759"/>